<organism evidence="3 4">
    <name type="scientific">Natranaerovirga pectinivora</name>
    <dbReference type="NCBI Taxonomy" id="682400"/>
    <lineage>
        <taxon>Bacteria</taxon>
        <taxon>Bacillati</taxon>
        <taxon>Bacillota</taxon>
        <taxon>Clostridia</taxon>
        <taxon>Lachnospirales</taxon>
        <taxon>Natranaerovirgaceae</taxon>
        <taxon>Natranaerovirga</taxon>
    </lineage>
</organism>
<comment type="caution">
    <text evidence="3">The sequence shown here is derived from an EMBL/GenBank/DDBJ whole genome shotgun (WGS) entry which is preliminary data.</text>
</comment>
<feature type="domain" description="Xylose isomerase-like TIM barrel" evidence="2">
    <location>
        <begin position="28"/>
        <end position="262"/>
    </location>
</feature>
<dbReference type="RefSeq" id="WP_132250517.1">
    <property type="nucleotide sequence ID" value="NZ_SMAL01000002.1"/>
</dbReference>
<dbReference type="PANTHER" id="PTHR43489">
    <property type="entry name" value="ISOMERASE"/>
    <property type="match status" value="1"/>
</dbReference>
<dbReference type="Proteomes" id="UP000294902">
    <property type="component" value="Unassembled WGS sequence"/>
</dbReference>
<evidence type="ECO:0000313" key="4">
    <source>
        <dbReference type="Proteomes" id="UP000294902"/>
    </source>
</evidence>
<name>A0A4R3MMR0_9FIRM</name>
<reference evidence="3 4" key="1">
    <citation type="submission" date="2019-03" db="EMBL/GenBank/DDBJ databases">
        <title>Genomic Encyclopedia of Type Strains, Phase IV (KMG-IV): sequencing the most valuable type-strain genomes for metagenomic binning, comparative biology and taxonomic classification.</title>
        <authorList>
            <person name="Goeker M."/>
        </authorList>
    </citation>
    <scope>NUCLEOTIDE SEQUENCE [LARGE SCALE GENOMIC DNA]</scope>
    <source>
        <strain evidence="3 4">DSM 24629</strain>
    </source>
</reference>
<dbReference type="EMBL" id="SMAL01000002">
    <property type="protein sequence ID" value="TCT16255.1"/>
    <property type="molecule type" value="Genomic_DNA"/>
</dbReference>
<dbReference type="InterPro" id="IPR050417">
    <property type="entry name" value="Sugar_Epim/Isomerase"/>
</dbReference>
<evidence type="ECO:0000259" key="2">
    <source>
        <dbReference type="Pfam" id="PF01261"/>
    </source>
</evidence>
<keyword evidence="1 3" id="KW-0413">Isomerase</keyword>
<dbReference type="SUPFAM" id="SSF51658">
    <property type="entry name" value="Xylose isomerase-like"/>
    <property type="match status" value="1"/>
</dbReference>
<keyword evidence="4" id="KW-1185">Reference proteome</keyword>
<evidence type="ECO:0000313" key="3">
    <source>
        <dbReference type="EMBL" id="TCT16255.1"/>
    </source>
</evidence>
<dbReference type="Pfam" id="PF01261">
    <property type="entry name" value="AP_endonuc_2"/>
    <property type="match status" value="1"/>
</dbReference>
<sequence>MIRFSATITAQYDTGFSPFLAKDYDKSLDWLQTSGFDAAEICISNYENIDPNKIKRDLDKRGLDCSTISTGQSRTLENISLIHEDINARKKAQERMKEHIDAASILGSKVTLGLLRGLGDSSLVDEQKIILAKSLEPIIAHAEEKKVTIILEPINRYETVMLNSAQDTVNYIKNDLGNPNCIGILWDVFHANIEDVSFESAIDIMGEKLKHVHLADSNRMFPGHGHIDFEKIYKKLVKVGYNQYMSFECLNQPLIDSVINESKDFIQSLKSMSV</sequence>
<proteinExistence type="predicted"/>
<dbReference type="GO" id="GO:0016853">
    <property type="term" value="F:isomerase activity"/>
    <property type="evidence" value="ECO:0007669"/>
    <property type="project" value="UniProtKB-KW"/>
</dbReference>
<gene>
    <name evidence="3" type="ORF">EDC18_102272</name>
</gene>
<dbReference type="OrthoDB" id="9786584at2"/>
<protein>
    <submittedName>
        <fullName evidence="3">Sugar phosphate isomerase/epimerase</fullName>
    </submittedName>
</protein>
<dbReference type="InterPro" id="IPR013022">
    <property type="entry name" value="Xyl_isomerase-like_TIM-brl"/>
</dbReference>
<dbReference type="Gene3D" id="3.20.20.150">
    <property type="entry name" value="Divalent-metal-dependent TIM barrel enzymes"/>
    <property type="match status" value="1"/>
</dbReference>
<dbReference type="AlphaFoldDB" id="A0A4R3MMR0"/>
<accession>A0A4R3MMR0</accession>
<dbReference type="PANTHER" id="PTHR43489:SF7">
    <property type="entry name" value="3-DEHYDRO-D-GULOSIDE 4-EPIMERASE-RELATED"/>
    <property type="match status" value="1"/>
</dbReference>
<evidence type="ECO:0000256" key="1">
    <source>
        <dbReference type="ARBA" id="ARBA00023235"/>
    </source>
</evidence>
<dbReference type="InterPro" id="IPR036237">
    <property type="entry name" value="Xyl_isomerase-like_sf"/>
</dbReference>